<dbReference type="InterPro" id="IPR050706">
    <property type="entry name" value="Cyclic-di-GMP_PDE-like"/>
</dbReference>
<organism evidence="4 5">
    <name type="scientific">Pengzhenrongella frigida</name>
    <dbReference type="NCBI Taxonomy" id="1259133"/>
    <lineage>
        <taxon>Bacteria</taxon>
        <taxon>Bacillati</taxon>
        <taxon>Actinomycetota</taxon>
        <taxon>Actinomycetes</taxon>
        <taxon>Micrococcales</taxon>
        <taxon>Pengzhenrongella</taxon>
    </lineage>
</organism>
<dbReference type="SMART" id="SM00052">
    <property type="entry name" value="EAL"/>
    <property type="match status" value="1"/>
</dbReference>
<dbReference type="Gene3D" id="3.20.20.450">
    <property type="entry name" value="EAL domain"/>
    <property type="match status" value="1"/>
</dbReference>
<dbReference type="AlphaFoldDB" id="A0A4V1ZHG0"/>
<dbReference type="InterPro" id="IPR035919">
    <property type="entry name" value="EAL_sf"/>
</dbReference>
<evidence type="ECO:0000256" key="1">
    <source>
        <dbReference type="SAM" id="Coils"/>
    </source>
</evidence>
<keyword evidence="1" id="KW-0175">Coiled coil</keyword>
<feature type="transmembrane region" description="Helical" evidence="2">
    <location>
        <begin position="6"/>
        <end position="24"/>
    </location>
</feature>
<dbReference type="Pfam" id="PF20973">
    <property type="entry name" value="VUPS"/>
    <property type="match status" value="1"/>
</dbReference>
<dbReference type="InterPro" id="IPR001633">
    <property type="entry name" value="EAL_dom"/>
</dbReference>
<dbReference type="Pfam" id="PF00563">
    <property type="entry name" value="EAL"/>
    <property type="match status" value="1"/>
</dbReference>
<proteinExistence type="predicted"/>
<dbReference type="PANTHER" id="PTHR33121">
    <property type="entry name" value="CYCLIC DI-GMP PHOSPHODIESTERASE PDEF"/>
    <property type="match status" value="1"/>
</dbReference>
<feature type="transmembrane region" description="Helical" evidence="2">
    <location>
        <begin position="136"/>
        <end position="158"/>
    </location>
</feature>
<feature type="domain" description="EAL" evidence="3">
    <location>
        <begin position="414"/>
        <end position="644"/>
    </location>
</feature>
<dbReference type="Proteomes" id="UP000293764">
    <property type="component" value="Unassembled WGS sequence"/>
</dbReference>
<dbReference type="EMBL" id="SDWW01000010">
    <property type="protein sequence ID" value="RYV51914.1"/>
    <property type="molecule type" value="Genomic_DNA"/>
</dbReference>
<gene>
    <name evidence="4" type="ORF">EUA98_05805</name>
</gene>
<evidence type="ECO:0000259" key="3">
    <source>
        <dbReference type="PROSITE" id="PS50883"/>
    </source>
</evidence>
<evidence type="ECO:0000313" key="5">
    <source>
        <dbReference type="Proteomes" id="UP000293764"/>
    </source>
</evidence>
<name>A0A4V1ZHG0_9MICO</name>
<evidence type="ECO:0000313" key="4">
    <source>
        <dbReference type="EMBL" id="RYV51914.1"/>
    </source>
</evidence>
<dbReference type="OrthoDB" id="23692at2"/>
<keyword evidence="2" id="KW-1133">Transmembrane helix</keyword>
<dbReference type="SUPFAM" id="SSF141868">
    <property type="entry name" value="EAL domain-like"/>
    <property type="match status" value="1"/>
</dbReference>
<feature type="transmembrane region" description="Helical" evidence="2">
    <location>
        <begin position="209"/>
        <end position="226"/>
    </location>
</feature>
<evidence type="ECO:0000256" key="2">
    <source>
        <dbReference type="SAM" id="Phobius"/>
    </source>
</evidence>
<feature type="transmembrane region" description="Helical" evidence="2">
    <location>
        <begin position="88"/>
        <end position="107"/>
    </location>
</feature>
<protein>
    <submittedName>
        <fullName evidence="4">EAL domain-containing protein</fullName>
    </submittedName>
</protein>
<keyword evidence="2" id="KW-0812">Transmembrane</keyword>
<dbReference type="CDD" id="cd01948">
    <property type="entry name" value="EAL"/>
    <property type="match status" value="1"/>
</dbReference>
<dbReference type="GO" id="GO:0071111">
    <property type="term" value="F:cyclic-guanylate-specific phosphodiesterase activity"/>
    <property type="evidence" value="ECO:0007669"/>
    <property type="project" value="InterPro"/>
</dbReference>
<dbReference type="InterPro" id="IPR048533">
    <property type="entry name" value="VUPS"/>
</dbReference>
<accession>A0A4V1ZHG0</accession>
<feature type="coiled-coil region" evidence="1">
    <location>
        <begin position="248"/>
        <end position="279"/>
    </location>
</feature>
<keyword evidence="5" id="KW-1185">Reference proteome</keyword>
<feature type="transmembrane region" description="Helical" evidence="2">
    <location>
        <begin position="60"/>
        <end position="81"/>
    </location>
</feature>
<reference evidence="4 5" key="1">
    <citation type="submission" date="2019-01" db="EMBL/GenBank/DDBJ databases">
        <title>Novel species of Cellulomonas.</title>
        <authorList>
            <person name="Liu Q."/>
            <person name="Xin Y.-H."/>
        </authorList>
    </citation>
    <scope>NUCLEOTIDE SEQUENCE [LARGE SCALE GENOMIC DNA]</scope>
    <source>
        <strain evidence="4 5">HLT2-17</strain>
    </source>
</reference>
<sequence length="644" mass="68568">MMSGLALFLISVALYAGIPLLVAARRTRFQFVLLYGHIASVLTLGGLLGAVYVLPLSGDVALLAGQVAYGAFMFSTMVTVIVGRDLQVVRNIIVLTVSVDTLVYLMFRVSQTALTSSGIPDPLGVPSSIFDQSLRIVVSGGILIVAELLLLLGLLEVAKRRLPSAAMAPVYLLAYIGIVTLDGVLFPALVLLPPDGLGAFITASVEAKFLLAVAFSVPLAVFVAAYRPTLLRFEATELHLHTLISASRDDLLESLDRQRTELEENRRNLRRNEERARHLATLARRIASMDSQGNLDGLLDRLGSALAEIPGVHNHRVGLTVEVETGVTAALGSDDPAAPPRHRLWLGDERTMVIDEGPFGPTLLLPLTLGAGARAALEIRVGEDLESAGSEDLLDLVPQLSTLLRPIVGGARKTWTDRAPLLEVIQSSALHIVGQPVIDLSTGRVVLVEALSRFADGTSPSDRFAEAARVGLLVELEQLALRLALSAVARVPAGASLAVNLSCGTFLTPSTQEMLAAVQRPIVVEITENEQVDDYAALLAVSARLPHVRLAVDDTGAGYSSLSHVLRLEPAFVKLDRTLVAGLELDRARRVVVGGLAALALELGSEVIAEGVERQAEADALGELGITLVQGWLVGRPERLAPID</sequence>
<feature type="transmembrane region" description="Helical" evidence="2">
    <location>
        <begin position="31"/>
        <end position="54"/>
    </location>
</feature>
<comment type="caution">
    <text evidence="4">The sequence shown here is derived from an EMBL/GenBank/DDBJ whole genome shotgun (WGS) entry which is preliminary data.</text>
</comment>
<dbReference type="PROSITE" id="PS50883">
    <property type="entry name" value="EAL"/>
    <property type="match status" value="1"/>
</dbReference>
<dbReference type="PANTHER" id="PTHR33121:SF76">
    <property type="entry name" value="SIGNALING PROTEIN"/>
    <property type="match status" value="1"/>
</dbReference>
<keyword evidence="2" id="KW-0472">Membrane</keyword>
<feature type="transmembrane region" description="Helical" evidence="2">
    <location>
        <begin position="170"/>
        <end position="189"/>
    </location>
</feature>